<reference evidence="5" key="1">
    <citation type="submission" date="2021-07" db="EMBL/GenBank/DDBJ databases">
        <title>Elsinoe batatas strain:CRI-CJ2 Genome sequencing and assembly.</title>
        <authorList>
            <person name="Huang L."/>
        </authorList>
    </citation>
    <scope>NUCLEOTIDE SEQUENCE</scope>
    <source>
        <strain evidence="5">CRI-CJ2</strain>
    </source>
</reference>
<dbReference type="GO" id="GO:0019301">
    <property type="term" value="P:rhamnose catabolic process"/>
    <property type="evidence" value="ECO:0007669"/>
    <property type="project" value="UniProtKB-ARBA"/>
</dbReference>
<proteinExistence type="inferred from homology"/>
<keyword evidence="6" id="KW-1185">Reference proteome</keyword>
<dbReference type="NCBIfam" id="NF005559">
    <property type="entry name" value="PRK07231.1"/>
    <property type="match status" value="1"/>
</dbReference>
<protein>
    <recommendedName>
        <fullName evidence="7">NAD(P)-binding protein</fullName>
    </recommendedName>
</protein>
<keyword evidence="4" id="KW-0684">Rhamnose metabolism</keyword>
<dbReference type="GO" id="GO:0006633">
    <property type="term" value="P:fatty acid biosynthetic process"/>
    <property type="evidence" value="ECO:0007669"/>
    <property type="project" value="TreeGrafter"/>
</dbReference>
<gene>
    <name evidence="5" type="ORF">KVT40_000076</name>
</gene>
<dbReference type="PRINTS" id="PR00081">
    <property type="entry name" value="GDHRDH"/>
</dbReference>
<dbReference type="InterPro" id="IPR002347">
    <property type="entry name" value="SDR_fam"/>
</dbReference>
<organism evidence="5 6">
    <name type="scientific">Elsinoe batatas</name>
    <dbReference type="NCBI Taxonomy" id="2601811"/>
    <lineage>
        <taxon>Eukaryota</taxon>
        <taxon>Fungi</taxon>
        <taxon>Dikarya</taxon>
        <taxon>Ascomycota</taxon>
        <taxon>Pezizomycotina</taxon>
        <taxon>Dothideomycetes</taxon>
        <taxon>Dothideomycetidae</taxon>
        <taxon>Myriangiales</taxon>
        <taxon>Elsinoaceae</taxon>
        <taxon>Elsinoe</taxon>
    </lineage>
</organism>
<evidence type="ECO:0000256" key="4">
    <source>
        <dbReference type="ARBA" id="ARBA00023308"/>
    </source>
</evidence>
<comment type="caution">
    <text evidence="5">The sequence shown here is derived from an EMBL/GenBank/DDBJ whole genome shotgun (WGS) entry which is preliminary data.</text>
</comment>
<keyword evidence="3" id="KW-0560">Oxidoreductase</keyword>
<evidence type="ECO:0000256" key="1">
    <source>
        <dbReference type="ARBA" id="ARBA00006484"/>
    </source>
</evidence>
<dbReference type="EMBL" id="JAESVG020000001">
    <property type="protein sequence ID" value="KAG8630936.1"/>
    <property type="molecule type" value="Genomic_DNA"/>
</dbReference>
<evidence type="ECO:0000313" key="6">
    <source>
        <dbReference type="Proteomes" id="UP000809789"/>
    </source>
</evidence>
<sequence length="259" mass="26984">MAGLLRNKVVAITGSSSGIGRATALACATEGARLLLHHLNSPSAAHDADTLLGELRAINPSLTHNTFAADLTHPTTPSSLIDSAITHHGHLDTLINNAGICTFSPLAEVTLPLLQRHLDINTTAPFRLAQAAAKHMITRSKGSIVNIASITASLGSANLTHYSTSKAALLGMTASMCVELGGKGVRINSVCPGTIETTMNREDLGKGGKREEMARRVPLGRLGRPEDVAQAVVWLASDRAGYVSGQSLLVDGGAGVNYQ</sequence>
<evidence type="ECO:0000313" key="5">
    <source>
        <dbReference type="EMBL" id="KAG8630936.1"/>
    </source>
</evidence>
<evidence type="ECO:0008006" key="7">
    <source>
        <dbReference type="Google" id="ProtNLM"/>
    </source>
</evidence>
<dbReference type="Gene3D" id="3.40.50.720">
    <property type="entry name" value="NAD(P)-binding Rossmann-like Domain"/>
    <property type="match status" value="1"/>
</dbReference>
<dbReference type="Proteomes" id="UP000809789">
    <property type="component" value="Unassembled WGS sequence"/>
</dbReference>
<dbReference type="PANTHER" id="PTHR42760">
    <property type="entry name" value="SHORT-CHAIN DEHYDROGENASES/REDUCTASES FAMILY MEMBER"/>
    <property type="match status" value="1"/>
</dbReference>
<dbReference type="InterPro" id="IPR020904">
    <property type="entry name" value="Sc_DH/Rdtase_CS"/>
</dbReference>
<dbReference type="GO" id="GO:0016616">
    <property type="term" value="F:oxidoreductase activity, acting on the CH-OH group of donors, NAD or NADP as acceptor"/>
    <property type="evidence" value="ECO:0007669"/>
    <property type="project" value="TreeGrafter"/>
</dbReference>
<dbReference type="Pfam" id="PF13561">
    <property type="entry name" value="adh_short_C2"/>
    <property type="match status" value="1"/>
</dbReference>
<comment type="similarity">
    <text evidence="1">Belongs to the short-chain dehydrogenases/reductases (SDR) family.</text>
</comment>
<dbReference type="PROSITE" id="PS00061">
    <property type="entry name" value="ADH_SHORT"/>
    <property type="match status" value="1"/>
</dbReference>
<dbReference type="SUPFAM" id="SSF51735">
    <property type="entry name" value="NAD(P)-binding Rossmann-fold domains"/>
    <property type="match status" value="1"/>
</dbReference>
<dbReference type="PANTHER" id="PTHR42760:SF83">
    <property type="entry name" value="(3R)-3-HYDROXYACYL-COA DEHYDROGENASE"/>
    <property type="match status" value="1"/>
</dbReference>
<dbReference type="InterPro" id="IPR036291">
    <property type="entry name" value="NAD(P)-bd_dom_sf"/>
</dbReference>
<name>A0A8K0LAP8_9PEZI</name>
<evidence type="ECO:0000256" key="3">
    <source>
        <dbReference type="ARBA" id="ARBA00023002"/>
    </source>
</evidence>
<dbReference type="FunFam" id="3.40.50.720:FF:000417">
    <property type="entry name" value="Glucose 1-dehydrogenase, putative"/>
    <property type="match status" value="1"/>
</dbReference>
<accession>A0A8K0LAP8</accession>
<dbReference type="GO" id="GO:0048038">
    <property type="term" value="F:quinone binding"/>
    <property type="evidence" value="ECO:0007669"/>
    <property type="project" value="TreeGrafter"/>
</dbReference>
<evidence type="ECO:0000256" key="2">
    <source>
        <dbReference type="ARBA" id="ARBA00022857"/>
    </source>
</evidence>
<dbReference type="AlphaFoldDB" id="A0A8K0LAP8"/>
<dbReference type="PRINTS" id="PR00080">
    <property type="entry name" value="SDRFAMILY"/>
</dbReference>
<dbReference type="CDD" id="cd05233">
    <property type="entry name" value="SDR_c"/>
    <property type="match status" value="1"/>
</dbReference>
<keyword evidence="2" id="KW-0521">NADP</keyword>
<dbReference type="OrthoDB" id="1669814at2759"/>